<reference evidence="1 2" key="1">
    <citation type="journal article" date="2020" name="Phytopathology">
        <title>Genome Sequence Resources of Colletotrichum truncatum, C. plurivorum, C. musicola, and C. sojae: Four Species Pathogenic to Soybean (Glycine max).</title>
        <authorList>
            <person name="Rogerio F."/>
            <person name="Boufleur T.R."/>
            <person name="Ciampi-Guillardi M."/>
            <person name="Sukno S.A."/>
            <person name="Thon M.R."/>
            <person name="Massola Junior N.S."/>
            <person name="Baroncelli R."/>
        </authorList>
    </citation>
    <scope>NUCLEOTIDE SEQUENCE [LARGE SCALE GENOMIC DNA]</scope>
    <source>
        <strain evidence="1 2">CMES1059</strain>
    </source>
</reference>
<gene>
    <name evidence="1" type="ORF">CTRU02_212318</name>
</gene>
<dbReference type="Proteomes" id="UP000805649">
    <property type="component" value="Unassembled WGS sequence"/>
</dbReference>
<name>A0ACC3YN69_COLTU</name>
<sequence length="727" mass="79687">MAPVTNSTGLDTGGLACTTPACLGLAADIFFNLAANYTEIDPCTDFDKLACDGFRRKSVPSAGSGQASTFNSDSVQALLKNILENPYPSGPATGFISESLSADQVAVDRDNFKLTTDAYNACLNYTAVEAAGLAPLIAVLDLIEEAFPKKKPEDLITKDDNLGKVLLLFTQHSIPTFELIQPSWDEANSVSIFPVNRTIIRVLPAGGSPLTPDTPDETVDKYLAIQASVLRAVHPANLTEEAAAKLASGVTKFEIDAANLGEFDDSKDGKYQPYKTFTLEQVTSVAPELGHDFVIKSMAPPGYTPTDLVFSPGYFGNLSVLLSNTTADTLKGFFIWKAVRTLAGYVEAEVMEPLVDIRGTLLGLDPNLVGRAPRWKRCVSHVEEGASWIELSNGLGWILGRFFVDKAYSKAARELTTNLMSNIQTEFITRLADREWLSAGVKKIAEEKVRAITKKIGYPDVGPNTVDPKDIAKHYSDFKVSDSYFNNTVSAALWFTGKLWSQLGTPTDKGIWLFSPSVVNAFYFPEFNDIFIQAGIQQQPLYDVDYPSYINYGGMGAVLGHELTHGFDDQGHNYGPDGSFTNWFDESSEKAFQERAQCFAKQYDEFAVTAPNGTLVHVEGNFTLGENIADSGGLTTSYAAWKRQQASGTTQDYNLPGLGNFTHDQLFFIKYAQSWCDVSSARGFDVWLIKNDPHSPGFARIKGPLDNSKEFKTAFNCPVKEPRCELW</sequence>
<dbReference type="EMBL" id="VUJX02000008">
    <property type="protein sequence ID" value="KAL0933355.1"/>
    <property type="molecule type" value="Genomic_DNA"/>
</dbReference>
<organism evidence="1 2">
    <name type="scientific">Colletotrichum truncatum</name>
    <name type="common">Anthracnose fungus</name>
    <name type="synonym">Colletotrichum capsici</name>
    <dbReference type="NCBI Taxonomy" id="5467"/>
    <lineage>
        <taxon>Eukaryota</taxon>
        <taxon>Fungi</taxon>
        <taxon>Dikarya</taxon>
        <taxon>Ascomycota</taxon>
        <taxon>Pezizomycotina</taxon>
        <taxon>Sordariomycetes</taxon>
        <taxon>Hypocreomycetidae</taxon>
        <taxon>Glomerellales</taxon>
        <taxon>Glomerellaceae</taxon>
        <taxon>Colletotrichum</taxon>
        <taxon>Colletotrichum truncatum species complex</taxon>
    </lineage>
</organism>
<proteinExistence type="predicted"/>
<comment type="caution">
    <text evidence="1">The sequence shown here is derived from an EMBL/GenBank/DDBJ whole genome shotgun (WGS) entry which is preliminary data.</text>
</comment>
<keyword evidence="2" id="KW-1185">Reference proteome</keyword>
<protein>
    <submittedName>
        <fullName evidence="1">Peptidase family M13 (Endothelin-converting enzyme 1)</fullName>
    </submittedName>
</protein>
<evidence type="ECO:0000313" key="2">
    <source>
        <dbReference type="Proteomes" id="UP000805649"/>
    </source>
</evidence>
<evidence type="ECO:0000313" key="1">
    <source>
        <dbReference type="EMBL" id="KAL0933355.1"/>
    </source>
</evidence>
<accession>A0ACC3YN69</accession>